<dbReference type="Gene3D" id="3.40.50.1460">
    <property type="match status" value="1"/>
</dbReference>
<feature type="domain" description="Caspase family p20" evidence="3">
    <location>
        <begin position="36"/>
        <end position="165"/>
    </location>
</feature>
<dbReference type="Proteomes" id="UP000781958">
    <property type="component" value="Unassembled WGS sequence"/>
</dbReference>
<feature type="region of interest" description="Disordered" evidence="1">
    <location>
        <begin position="539"/>
        <end position="579"/>
    </location>
</feature>
<dbReference type="Pfam" id="PF00656">
    <property type="entry name" value="Peptidase_C14"/>
    <property type="match status" value="1"/>
</dbReference>
<dbReference type="PANTHER" id="PTHR22576:SF37">
    <property type="entry name" value="MUCOSA-ASSOCIATED LYMPHOID TISSUE LYMPHOMA TRANSLOCATION PROTEIN 1"/>
    <property type="match status" value="1"/>
</dbReference>
<dbReference type="InterPro" id="IPR001309">
    <property type="entry name" value="Pept_C14_p20"/>
</dbReference>
<evidence type="ECO:0000256" key="1">
    <source>
        <dbReference type="SAM" id="MobiDB-lite"/>
    </source>
</evidence>
<feature type="chain" id="PRO_5046189037" evidence="2">
    <location>
        <begin position="22"/>
        <end position="925"/>
    </location>
</feature>
<dbReference type="SMART" id="SM00287">
    <property type="entry name" value="SH3b"/>
    <property type="match status" value="1"/>
</dbReference>
<dbReference type="InterPro" id="IPR029030">
    <property type="entry name" value="Caspase-like_dom_sf"/>
</dbReference>
<dbReference type="EMBL" id="JAGINP010000018">
    <property type="protein sequence ID" value="MBP2294812.1"/>
    <property type="molecule type" value="Genomic_DNA"/>
</dbReference>
<evidence type="ECO:0000259" key="3">
    <source>
        <dbReference type="PROSITE" id="PS50208"/>
    </source>
</evidence>
<reference evidence="5 6" key="1">
    <citation type="submission" date="2021-03" db="EMBL/GenBank/DDBJ databases">
        <title>Genomic Encyclopedia of Type Strains, Phase III (KMG-III): the genomes of soil and plant-associated and newly described type strains.</title>
        <authorList>
            <person name="Whitman W."/>
        </authorList>
    </citation>
    <scope>NUCLEOTIDE SEQUENCE [LARGE SCALE GENOMIC DNA]</scope>
    <source>
        <strain evidence="5 6">IMMIB AFH-6</strain>
    </source>
</reference>
<dbReference type="PROSITE" id="PS51781">
    <property type="entry name" value="SH3B"/>
    <property type="match status" value="1"/>
</dbReference>
<proteinExistence type="predicted"/>
<feature type="compositionally biased region" description="Polar residues" evidence="1">
    <location>
        <begin position="675"/>
        <end position="691"/>
    </location>
</feature>
<accession>A0ABS4SQG1</accession>
<protein>
    <submittedName>
        <fullName evidence="5">Formylglycine-generating enzyme required for sulfatase activity</fullName>
    </submittedName>
</protein>
<dbReference type="Pfam" id="PF03781">
    <property type="entry name" value="FGE-sulfatase"/>
    <property type="match status" value="1"/>
</dbReference>
<dbReference type="PROSITE" id="PS50208">
    <property type="entry name" value="CASPASE_P20"/>
    <property type="match status" value="1"/>
</dbReference>
<comment type="caution">
    <text evidence="5">The sequence shown here is derived from an EMBL/GenBank/DDBJ whole genome shotgun (WGS) entry which is preliminary data.</text>
</comment>
<feature type="compositionally biased region" description="Gly residues" evidence="1">
    <location>
        <begin position="544"/>
        <end position="555"/>
    </location>
</feature>
<dbReference type="InterPro" id="IPR052039">
    <property type="entry name" value="Caspase-related_regulators"/>
</dbReference>
<evidence type="ECO:0000313" key="6">
    <source>
        <dbReference type="Proteomes" id="UP000781958"/>
    </source>
</evidence>
<feature type="signal peptide" evidence="2">
    <location>
        <begin position="1"/>
        <end position="21"/>
    </location>
</feature>
<dbReference type="InterPro" id="IPR016187">
    <property type="entry name" value="CTDL_fold"/>
</dbReference>
<dbReference type="Gene3D" id="2.30.30.40">
    <property type="entry name" value="SH3 Domains"/>
    <property type="match status" value="1"/>
</dbReference>
<dbReference type="InterPro" id="IPR005532">
    <property type="entry name" value="SUMF_dom"/>
</dbReference>
<dbReference type="Gene3D" id="3.90.1580.10">
    <property type="entry name" value="paralog of FGE (formylglycine-generating enzyme)"/>
    <property type="match status" value="1"/>
</dbReference>
<evidence type="ECO:0000256" key="2">
    <source>
        <dbReference type="SAM" id="SignalP"/>
    </source>
</evidence>
<feature type="region of interest" description="Disordered" evidence="1">
    <location>
        <begin position="632"/>
        <end position="717"/>
    </location>
</feature>
<organism evidence="5 6">
    <name type="scientific">Azospirillum rugosum</name>
    <dbReference type="NCBI Taxonomy" id="416170"/>
    <lineage>
        <taxon>Bacteria</taxon>
        <taxon>Pseudomonadati</taxon>
        <taxon>Pseudomonadota</taxon>
        <taxon>Alphaproteobacteria</taxon>
        <taxon>Rhodospirillales</taxon>
        <taxon>Azospirillaceae</taxon>
        <taxon>Azospirillum</taxon>
    </lineage>
</organism>
<dbReference type="Pfam" id="PF08239">
    <property type="entry name" value="SH3_3"/>
    <property type="match status" value="1"/>
</dbReference>
<feature type="domain" description="SH3b" evidence="4">
    <location>
        <begin position="580"/>
        <end position="646"/>
    </location>
</feature>
<dbReference type="InterPro" id="IPR011600">
    <property type="entry name" value="Pept_C14_caspase"/>
</dbReference>
<dbReference type="InterPro" id="IPR003646">
    <property type="entry name" value="SH3-like_bac-type"/>
</dbReference>
<dbReference type="InterPro" id="IPR042095">
    <property type="entry name" value="SUMF_sf"/>
</dbReference>
<evidence type="ECO:0000313" key="5">
    <source>
        <dbReference type="EMBL" id="MBP2294812.1"/>
    </source>
</evidence>
<sequence>MVARLCRLVMTIVFGALVAVAAGVAPWSVARAASTEQRIALVVGIGAYVHAPELPNPRNDAKAMSAALRKLGFTVEEKFDLDNRGMAEALRGFGIRAAQADVALLYFAGHGMQVGGTNFLIPADARLERERDLVYEALPLNLPMGELAQARKLGILILDACRNNPFADRLVRSGTKKTEVHSGFARVDDTPTDTLVAMATRADAVAEDGSGDHSPYTLSLLKNFDVPGLELSLFFRRVRDDVMQLTQGRQEPFLYGSLGAAPFYFNPLPENRPPRLADVKTLEVFDRGGAEPVGIGRPTDPDNDQLFAQVTGLPRGGSVRIGDRVVLIGDYLTVDQLVATTFKPDATHLGDGGSFDFAVMDGRGGVARGGVPVLIKPSNRPPVAAAERTIRTVVNALRLELPTDPDGDPLSFIVNSVPERGKVRDGTTVLKAGDRLTAEQLTALNFDPERSSVGRAGVFSVLVEDGRGGRTMLSSVLEVEEAGASPPAADLEEALWRRVRDSRDPAEVEAFLRLFDNGPFTAPARERLNVLKVEAARVASAGSSGSGATGSGSSGGAKTAAKPSPAPKTPAPAELRVEPTGEGMYVAVSDSVLRAGPDTRSDAVGGVAKGGYVRVLGRVTDADWYRVTLDDGAQGFIPGPALRPAGPDDRQRLAMAAPPGSPSDNSQAGGGQPGTGPSQRRAQGNGNSFQDCPQCPPMTRIPAGSFTMGNDKGDPTQRPAHRVAFARPFAIGVYEVTVAEWRACMEGGGCAAMPRMANVSDDTPIHNVHVEDAEAYVAWLSRKTGQRYRLPSEAEWEYAARGGASTRFSWGESLTQGVQQANCRDCGGSFDRMRPASVGSFQPNGFGLYDTSGGVAEWVADCWNPGYKGAPADGSAWTTGDCRKRVLRGGSWRDELDAIAVTTRIGYDADVRYVADGFRVARDMN</sequence>
<name>A0ABS4SQG1_9PROT</name>
<dbReference type="RefSeq" id="WP_209769116.1">
    <property type="nucleotide sequence ID" value="NZ_JAGINP010000018.1"/>
</dbReference>
<dbReference type="PANTHER" id="PTHR22576">
    <property type="entry name" value="MUCOSA ASSOCIATED LYMPHOID TISSUE LYMPHOMA TRANSLOCATION PROTEIN 1/PARACASPASE"/>
    <property type="match status" value="1"/>
</dbReference>
<keyword evidence="2" id="KW-0732">Signal</keyword>
<dbReference type="SUPFAM" id="SSF52129">
    <property type="entry name" value="Caspase-like"/>
    <property type="match status" value="1"/>
</dbReference>
<evidence type="ECO:0000259" key="4">
    <source>
        <dbReference type="PROSITE" id="PS51781"/>
    </source>
</evidence>
<keyword evidence="6" id="KW-1185">Reference proteome</keyword>
<dbReference type="SUPFAM" id="SSF56436">
    <property type="entry name" value="C-type lectin-like"/>
    <property type="match status" value="1"/>
</dbReference>
<gene>
    <name evidence="5" type="ORF">J2851_004608</name>
</gene>